<name>A0A9P1ICL4_9PELO</name>
<proteinExistence type="predicted"/>
<accession>A0A9P1ICL4</accession>
<protein>
    <submittedName>
        <fullName evidence="2">Uncharacterized protein</fullName>
    </submittedName>
</protein>
<evidence type="ECO:0000313" key="3">
    <source>
        <dbReference type="Proteomes" id="UP001152747"/>
    </source>
</evidence>
<organism evidence="2 3">
    <name type="scientific">Caenorhabditis angaria</name>
    <dbReference type="NCBI Taxonomy" id="860376"/>
    <lineage>
        <taxon>Eukaryota</taxon>
        <taxon>Metazoa</taxon>
        <taxon>Ecdysozoa</taxon>
        <taxon>Nematoda</taxon>
        <taxon>Chromadorea</taxon>
        <taxon>Rhabditida</taxon>
        <taxon>Rhabditina</taxon>
        <taxon>Rhabditomorpha</taxon>
        <taxon>Rhabditoidea</taxon>
        <taxon>Rhabditidae</taxon>
        <taxon>Peloderinae</taxon>
        <taxon>Caenorhabditis</taxon>
    </lineage>
</organism>
<feature type="chain" id="PRO_5040384572" evidence="1">
    <location>
        <begin position="19"/>
        <end position="334"/>
    </location>
</feature>
<dbReference type="OrthoDB" id="5836122at2759"/>
<feature type="signal peptide" evidence="1">
    <location>
        <begin position="1"/>
        <end position="18"/>
    </location>
</feature>
<keyword evidence="1" id="KW-0732">Signal</keyword>
<keyword evidence="3" id="KW-1185">Reference proteome</keyword>
<evidence type="ECO:0000313" key="2">
    <source>
        <dbReference type="EMBL" id="CAI5442729.1"/>
    </source>
</evidence>
<comment type="caution">
    <text evidence="2">The sequence shown here is derived from an EMBL/GenBank/DDBJ whole genome shotgun (WGS) entry which is preliminary data.</text>
</comment>
<dbReference type="Proteomes" id="UP001152747">
    <property type="component" value="Unassembled WGS sequence"/>
</dbReference>
<sequence>MKAYILLFLIFFIKYATSQEANAQLPFFANSDPMMSKLSQIQFAEMPNMKADKYPDVDANRIISPLLSPMMEVFEQMQENQRARAQADKIAKDRDDHPFSTSKSLWEMFQRLQKPTTTTTPSPPLIERLLQPYIEPWQKQLDDFSKNMAGITLIPTTTTTPAPTTTPSQNILEKSLSVFFPSLRRKPQSIPTLPPPTTTQQTPRLFDPDIIDRIFFKREKRQADKPAVAAPKFDLFTVPPPPPLFQEWEKPIMDLSNPFTLNPLMKMFTTPKPAPTTMPPLEKLDPSSIFPIHKNPLPDPQFKLQDPFYNPLFPNRKSKLFDLLAGGEASRILG</sequence>
<evidence type="ECO:0000256" key="1">
    <source>
        <dbReference type="SAM" id="SignalP"/>
    </source>
</evidence>
<reference evidence="2" key="1">
    <citation type="submission" date="2022-11" db="EMBL/GenBank/DDBJ databases">
        <authorList>
            <person name="Kikuchi T."/>
        </authorList>
    </citation>
    <scope>NUCLEOTIDE SEQUENCE</scope>
    <source>
        <strain evidence="2">PS1010</strain>
    </source>
</reference>
<dbReference type="EMBL" id="CANHGI010000002">
    <property type="protein sequence ID" value="CAI5442729.1"/>
    <property type="molecule type" value="Genomic_DNA"/>
</dbReference>
<gene>
    <name evidence="2" type="ORF">CAMP_LOCUS5366</name>
</gene>
<dbReference type="AlphaFoldDB" id="A0A9P1ICL4"/>